<dbReference type="PANTHER" id="PTHR21716:SF62">
    <property type="entry name" value="TRANSPORT PROTEIN YDBI-RELATED"/>
    <property type="match status" value="1"/>
</dbReference>
<feature type="transmembrane region" description="Helical" evidence="6">
    <location>
        <begin position="239"/>
        <end position="264"/>
    </location>
</feature>
<dbReference type="AlphaFoldDB" id="Q2G9X0"/>
<feature type="transmembrane region" description="Helical" evidence="6">
    <location>
        <begin position="153"/>
        <end position="176"/>
    </location>
</feature>
<feature type="transmembrane region" description="Helical" evidence="6">
    <location>
        <begin position="80"/>
        <end position="104"/>
    </location>
</feature>
<comment type="subcellular location">
    <subcellularLocation>
        <location evidence="1">Membrane</location>
        <topology evidence="1">Multi-pass membrane protein</topology>
    </subcellularLocation>
</comment>
<evidence type="ECO:0000256" key="3">
    <source>
        <dbReference type="ARBA" id="ARBA00022692"/>
    </source>
</evidence>
<dbReference type="STRING" id="279238.Saro_0908"/>
<dbReference type="Pfam" id="PF01594">
    <property type="entry name" value="AI-2E_transport"/>
    <property type="match status" value="1"/>
</dbReference>
<keyword evidence="5 6" id="KW-0472">Membrane</keyword>
<comment type="similarity">
    <text evidence="2">Belongs to the autoinducer-2 exporter (AI-2E) (TC 2.A.86) family.</text>
</comment>
<dbReference type="eggNOG" id="COG0628">
    <property type="taxonomic scope" value="Bacteria"/>
</dbReference>
<feature type="transmembrane region" description="Helical" evidence="6">
    <location>
        <begin position="276"/>
        <end position="298"/>
    </location>
</feature>
<evidence type="ECO:0000256" key="1">
    <source>
        <dbReference type="ARBA" id="ARBA00004141"/>
    </source>
</evidence>
<feature type="transmembrane region" description="Helical" evidence="6">
    <location>
        <begin position="212"/>
        <end position="233"/>
    </location>
</feature>
<dbReference type="HOGENOM" id="CLU_031275_1_0_5"/>
<evidence type="ECO:0000313" key="7">
    <source>
        <dbReference type="EMBL" id="ABD25353.1"/>
    </source>
</evidence>
<feature type="transmembrane region" description="Helical" evidence="6">
    <location>
        <begin position="27"/>
        <end position="60"/>
    </location>
</feature>
<dbReference type="GO" id="GO:0016020">
    <property type="term" value="C:membrane"/>
    <property type="evidence" value="ECO:0007669"/>
    <property type="project" value="UniProtKB-SubCell"/>
</dbReference>
<evidence type="ECO:0008006" key="9">
    <source>
        <dbReference type="Google" id="ProtNLM"/>
    </source>
</evidence>
<name>Q2G9X0_NOVAD</name>
<sequence length="355" mass="37859">MDDIAPARPAGPTDISDDLVRREAKKAAVWLGVAALFALAVLLAQPIMVIIGGIVFAAMIDGGQRLIARVAPFLPRWLRITLVLLGALGFLVWLVTFAGGQIAAQAAEFPAVIQTQLERLALWAQSHGITMQNLDLQAIASQVLGSVGQVTRALGGIFGGFTTAFLIFILAIYFVLEPDLYRRGVAWMLPERSRAHFEGTAVRMGKSLRMLLFGRLIGMAVEGFATWGLLAWWGVPMAALLGLLTGLLAFLPNIGAPISGALMIMVGFSGGTEMGLFCIAVYVIVQTVDGNIIVPMVAKRTADLAPALVLGAQLMFGLLFGILGLMLADPIIAMLKIALERQAERNDANRVADQG</sequence>
<proteinExistence type="inferred from homology"/>
<feature type="transmembrane region" description="Helical" evidence="6">
    <location>
        <begin position="304"/>
        <end position="328"/>
    </location>
</feature>
<dbReference type="KEGG" id="nar:Saro_0908"/>
<keyword evidence="3 6" id="KW-0812">Transmembrane</keyword>
<keyword evidence="4 6" id="KW-1133">Transmembrane helix</keyword>
<dbReference type="Proteomes" id="UP000009134">
    <property type="component" value="Chromosome"/>
</dbReference>
<evidence type="ECO:0000256" key="6">
    <source>
        <dbReference type="SAM" id="Phobius"/>
    </source>
</evidence>
<evidence type="ECO:0000256" key="2">
    <source>
        <dbReference type="ARBA" id="ARBA00009773"/>
    </source>
</evidence>
<dbReference type="InterPro" id="IPR002549">
    <property type="entry name" value="AI-2E-like"/>
</dbReference>
<dbReference type="PANTHER" id="PTHR21716">
    <property type="entry name" value="TRANSMEMBRANE PROTEIN"/>
    <property type="match status" value="1"/>
</dbReference>
<reference evidence="8" key="1">
    <citation type="submission" date="2006-01" db="EMBL/GenBank/DDBJ databases">
        <title>Complete sequence of Novosphingobium aromaticivorans DSM 12444.</title>
        <authorList>
            <consortium name="US DOE Joint Genome Institute"/>
            <person name="Copeland A."/>
            <person name="Lucas S."/>
            <person name="Lapidus A."/>
            <person name="Barry K."/>
            <person name="Detter J.C."/>
            <person name="Glavina T."/>
            <person name="Hammon N."/>
            <person name="Israni S."/>
            <person name="Pitluck S."/>
            <person name="Chain P."/>
            <person name="Malfatti S."/>
            <person name="Shin M."/>
            <person name="Vergez L."/>
            <person name="Schmutz J."/>
            <person name="Larimer F."/>
            <person name="Land M."/>
            <person name="Kyrpides N."/>
            <person name="Ivanova N."/>
            <person name="Fredrickson J."/>
            <person name="Balkwill D."/>
            <person name="Romine M.F."/>
            <person name="Richardson P."/>
        </authorList>
    </citation>
    <scope>NUCLEOTIDE SEQUENCE [LARGE SCALE GENOMIC DNA]</scope>
    <source>
        <strain evidence="8">ATCC 700278 / DSM 12444 / CCUG 56034 / CIP 105152 / NBRC 16084 / F199</strain>
    </source>
</reference>
<dbReference type="EMBL" id="CP000248">
    <property type="protein sequence ID" value="ABD25353.1"/>
    <property type="molecule type" value="Genomic_DNA"/>
</dbReference>
<evidence type="ECO:0000313" key="8">
    <source>
        <dbReference type="Proteomes" id="UP000009134"/>
    </source>
</evidence>
<evidence type="ECO:0000256" key="4">
    <source>
        <dbReference type="ARBA" id="ARBA00022989"/>
    </source>
</evidence>
<gene>
    <name evidence="7" type="ordered locus">Saro_0908</name>
</gene>
<protein>
    <recommendedName>
        <fullName evidence="9">Permease</fullName>
    </recommendedName>
</protein>
<evidence type="ECO:0000256" key="5">
    <source>
        <dbReference type="ARBA" id="ARBA00023136"/>
    </source>
</evidence>
<keyword evidence="8" id="KW-1185">Reference proteome</keyword>
<organism evidence="7 8">
    <name type="scientific">Novosphingobium aromaticivorans (strain ATCC 700278 / DSM 12444 / CCUG 56034 / CIP 105152 / NBRC 16084 / F199)</name>
    <dbReference type="NCBI Taxonomy" id="279238"/>
    <lineage>
        <taxon>Bacteria</taxon>
        <taxon>Pseudomonadati</taxon>
        <taxon>Pseudomonadota</taxon>
        <taxon>Alphaproteobacteria</taxon>
        <taxon>Sphingomonadales</taxon>
        <taxon>Sphingomonadaceae</taxon>
        <taxon>Novosphingobium</taxon>
    </lineage>
</organism>
<dbReference type="GO" id="GO:0055085">
    <property type="term" value="P:transmembrane transport"/>
    <property type="evidence" value="ECO:0007669"/>
    <property type="project" value="TreeGrafter"/>
</dbReference>
<dbReference type="RefSeq" id="WP_011444567.1">
    <property type="nucleotide sequence ID" value="NC_007794.1"/>
</dbReference>
<accession>Q2G9X0</accession>